<comment type="caution">
    <text evidence="3">The sequence shown here is derived from an EMBL/GenBank/DDBJ whole genome shotgun (WGS) entry which is preliminary data.</text>
</comment>
<accession>A0ABR3Z9Y0</accession>
<feature type="transmembrane region" description="Helical" evidence="2">
    <location>
        <begin position="22"/>
        <end position="44"/>
    </location>
</feature>
<protein>
    <submittedName>
        <fullName evidence="3">Uncharacterized protein</fullName>
    </submittedName>
</protein>
<keyword evidence="2" id="KW-0812">Transmembrane</keyword>
<feature type="compositionally biased region" description="Polar residues" evidence="1">
    <location>
        <begin position="136"/>
        <end position="146"/>
    </location>
</feature>
<evidence type="ECO:0000256" key="2">
    <source>
        <dbReference type="SAM" id="Phobius"/>
    </source>
</evidence>
<gene>
    <name evidence="3" type="ORF">Sste5346_004129</name>
</gene>
<evidence type="ECO:0000313" key="3">
    <source>
        <dbReference type="EMBL" id="KAL1897393.1"/>
    </source>
</evidence>
<evidence type="ECO:0000313" key="4">
    <source>
        <dbReference type="Proteomes" id="UP001583186"/>
    </source>
</evidence>
<sequence length="185" mass="21086">MVLKTETAHNSTSCISSACRTVTISLIIGVALLICMTVVVLWCCKRGQRKVKNTVVSGVMGLFSRSSKTAAGTADDEEQLRPQQPIPPALPAPRSYQPSSYTQRYEAPYEAPYYPEYQQQQQRQWQWQWQRQTQSRNVGRAASQNLSEKRTQELQSRRYETIPEETPVERQQRLTRLASTVASSM</sequence>
<evidence type="ECO:0000256" key="1">
    <source>
        <dbReference type="SAM" id="MobiDB-lite"/>
    </source>
</evidence>
<keyword evidence="2" id="KW-1133">Transmembrane helix</keyword>
<proteinExistence type="predicted"/>
<feature type="region of interest" description="Disordered" evidence="1">
    <location>
        <begin position="136"/>
        <end position="185"/>
    </location>
</feature>
<keyword evidence="2" id="KW-0472">Membrane</keyword>
<organism evidence="3 4">
    <name type="scientific">Sporothrix stenoceras</name>
    <dbReference type="NCBI Taxonomy" id="5173"/>
    <lineage>
        <taxon>Eukaryota</taxon>
        <taxon>Fungi</taxon>
        <taxon>Dikarya</taxon>
        <taxon>Ascomycota</taxon>
        <taxon>Pezizomycotina</taxon>
        <taxon>Sordariomycetes</taxon>
        <taxon>Sordariomycetidae</taxon>
        <taxon>Ophiostomatales</taxon>
        <taxon>Ophiostomataceae</taxon>
        <taxon>Sporothrix</taxon>
    </lineage>
</organism>
<name>A0ABR3Z9Y0_9PEZI</name>
<reference evidence="3 4" key="1">
    <citation type="journal article" date="2024" name="IMA Fungus">
        <title>IMA Genome - F19 : A genome assembly and annotation guide to empower mycologists, including annotated draft genome sequences of Ceratocystis pirilliformis, Diaporthe australafricana, Fusarium ophioides, Paecilomyces lecythidis, and Sporothrix stenoceras.</title>
        <authorList>
            <person name="Aylward J."/>
            <person name="Wilson A.M."/>
            <person name="Visagie C.M."/>
            <person name="Spraker J."/>
            <person name="Barnes I."/>
            <person name="Buitendag C."/>
            <person name="Ceriani C."/>
            <person name="Del Mar Angel L."/>
            <person name="du Plessis D."/>
            <person name="Fuchs T."/>
            <person name="Gasser K."/>
            <person name="Kramer D."/>
            <person name="Li W."/>
            <person name="Munsamy K."/>
            <person name="Piso A."/>
            <person name="Price J.L."/>
            <person name="Sonnekus B."/>
            <person name="Thomas C."/>
            <person name="van der Nest A."/>
            <person name="van Dijk A."/>
            <person name="van Heerden A."/>
            <person name="van Vuuren N."/>
            <person name="Yilmaz N."/>
            <person name="Duong T.A."/>
            <person name="van der Merwe N.A."/>
            <person name="Wingfield M.J."/>
            <person name="Wingfield B.D."/>
        </authorList>
    </citation>
    <scope>NUCLEOTIDE SEQUENCE [LARGE SCALE GENOMIC DNA]</scope>
    <source>
        <strain evidence="3 4">CMW 5346</strain>
    </source>
</reference>
<dbReference type="PROSITE" id="PS51257">
    <property type="entry name" value="PROKAR_LIPOPROTEIN"/>
    <property type="match status" value="1"/>
</dbReference>
<keyword evidence="4" id="KW-1185">Reference proteome</keyword>
<dbReference type="Proteomes" id="UP001583186">
    <property type="component" value="Unassembled WGS sequence"/>
</dbReference>
<dbReference type="EMBL" id="JAWCUI010000019">
    <property type="protein sequence ID" value="KAL1897393.1"/>
    <property type="molecule type" value="Genomic_DNA"/>
</dbReference>
<feature type="region of interest" description="Disordered" evidence="1">
    <location>
        <begin position="67"/>
        <end position="101"/>
    </location>
</feature>
<feature type="compositionally biased region" description="Basic and acidic residues" evidence="1">
    <location>
        <begin position="147"/>
        <end position="172"/>
    </location>
</feature>